<name>A0ABN6X4K4_9MICO</name>
<dbReference type="RefSeq" id="WP_350226537.1">
    <property type="nucleotide sequence ID" value="NZ_AP027728.1"/>
</dbReference>
<dbReference type="Gene3D" id="3.30.390.10">
    <property type="entry name" value="Enolase-like, N-terminal domain"/>
    <property type="match status" value="1"/>
</dbReference>
<proteinExistence type="predicted"/>
<sequence length="94" mass="9893">MMSSPIAAVTTRLLRVPLLRPWAADVTEVGVIAVTVRAEDGAIGEGFSWTPSIGARAVQAMIDDDLAPFLQGRPSSPRCGIRPGCTCTRRAEAG</sequence>
<protein>
    <recommendedName>
        <fullName evidence="3">Mandelate racemase/muconate lactonizing enzyme N-terminal domain-containing protein</fullName>
    </recommendedName>
</protein>
<keyword evidence="2" id="KW-1185">Reference proteome</keyword>
<dbReference type="InterPro" id="IPR029017">
    <property type="entry name" value="Enolase-like_N"/>
</dbReference>
<dbReference type="Proteomes" id="UP001321543">
    <property type="component" value="Chromosome"/>
</dbReference>
<organism evidence="1 2">
    <name type="scientific">Microbacterium suwonense</name>
    <dbReference type="NCBI Taxonomy" id="683047"/>
    <lineage>
        <taxon>Bacteria</taxon>
        <taxon>Bacillati</taxon>
        <taxon>Actinomycetota</taxon>
        <taxon>Actinomycetes</taxon>
        <taxon>Micrococcales</taxon>
        <taxon>Microbacteriaceae</taxon>
        <taxon>Microbacterium</taxon>
    </lineage>
</organism>
<evidence type="ECO:0000313" key="2">
    <source>
        <dbReference type="Proteomes" id="UP001321543"/>
    </source>
</evidence>
<gene>
    <name evidence="1" type="ORF">GCM10025863_16670</name>
</gene>
<evidence type="ECO:0000313" key="1">
    <source>
        <dbReference type="EMBL" id="BDZ39053.1"/>
    </source>
</evidence>
<dbReference type="EMBL" id="AP027728">
    <property type="protein sequence ID" value="BDZ39053.1"/>
    <property type="molecule type" value="Genomic_DNA"/>
</dbReference>
<reference evidence="2" key="1">
    <citation type="journal article" date="2019" name="Int. J. Syst. Evol. Microbiol.">
        <title>The Global Catalogue of Microorganisms (GCM) 10K type strain sequencing project: providing services to taxonomists for standard genome sequencing and annotation.</title>
        <authorList>
            <consortium name="The Broad Institute Genomics Platform"/>
            <consortium name="The Broad Institute Genome Sequencing Center for Infectious Disease"/>
            <person name="Wu L."/>
            <person name="Ma J."/>
        </authorList>
    </citation>
    <scope>NUCLEOTIDE SEQUENCE [LARGE SCALE GENOMIC DNA]</scope>
    <source>
        <strain evidence="2">NBRC 106310</strain>
    </source>
</reference>
<evidence type="ECO:0008006" key="3">
    <source>
        <dbReference type="Google" id="ProtNLM"/>
    </source>
</evidence>
<accession>A0ABN6X4K4</accession>
<dbReference type="SUPFAM" id="SSF54826">
    <property type="entry name" value="Enolase N-terminal domain-like"/>
    <property type="match status" value="1"/>
</dbReference>